<evidence type="ECO:0000313" key="3">
    <source>
        <dbReference type="EMBL" id="AIF67639.1"/>
    </source>
</evidence>
<comment type="similarity">
    <text evidence="1">Belongs to the NAD(P)-dependent epimerase/dehydratase family.</text>
</comment>
<evidence type="ECO:0000256" key="1">
    <source>
        <dbReference type="ARBA" id="ARBA00007637"/>
    </source>
</evidence>
<dbReference type="AlphaFoldDB" id="A0A075LMS4"/>
<name>A0A075LMS4_9BACI</name>
<dbReference type="RefSeq" id="WP_038563485.1">
    <property type="nucleotide sequence ID" value="NZ_CP008876.1"/>
</dbReference>
<dbReference type="InterPro" id="IPR036291">
    <property type="entry name" value="NAD(P)-bd_dom_sf"/>
</dbReference>
<dbReference type="InterPro" id="IPR001509">
    <property type="entry name" value="Epimerase_deHydtase"/>
</dbReference>
<gene>
    <name evidence="3" type="ORF">GZ22_13995</name>
</gene>
<dbReference type="SUPFAM" id="SSF51735">
    <property type="entry name" value="NAD(P)-binding Rossmann-fold domains"/>
    <property type="match status" value="1"/>
</dbReference>
<dbReference type="KEGG" id="tap:GZ22_13995"/>
<dbReference type="EMBL" id="CP008876">
    <property type="protein sequence ID" value="AIF67639.1"/>
    <property type="molecule type" value="Genomic_DNA"/>
</dbReference>
<feature type="domain" description="NAD-dependent epimerase/dehydratase" evidence="2">
    <location>
        <begin position="4"/>
        <end position="230"/>
    </location>
</feature>
<dbReference type="OrthoDB" id="9811743at2"/>
<proteinExistence type="inferred from homology"/>
<sequence>MKAIVTGGAGFIGSHLVNALLDEQVEVVVLDDLSASDSGNEAVPQDVKLYQFDVKSADAYRAVIEEQPDMVFHLAAQADVTKSILAPVYDADVNIGGTINMLEASRTAGVKKFIFASTSAVYGNVLKVPITEDDATVPISFYGISKLSAERYIQLFHDLYELPYTILRYGNVYGPGQKPKGEGGVVAVFLERLKQKEPIIIHGDGSQSRDFIYVKDIVSANLAAMNQERSGIFHASTGTSTSILDLAACFKKLNTSLDVKFTSGRAGDISHSCLCNEKAAARMGWKPTTDIYEGIKNTWHLT</sequence>
<dbReference type="Gene3D" id="3.90.25.10">
    <property type="entry name" value="UDP-galactose 4-epimerase, domain 1"/>
    <property type="match status" value="1"/>
</dbReference>
<dbReference type="Gene3D" id="3.40.50.720">
    <property type="entry name" value="NAD(P)-binding Rossmann-like Domain"/>
    <property type="match status" value="1"/>
</dbReference>
<dbReference type="Pfam" id="PF01370">
    <property type="entry name" value="Epimerase"/>
    <property type="match status" value="1"/>
</dbReference>
<dbReference type="PANTHER" id="PTHR43000">
    <property type="entry name" value="DTDP-D-GLUCOSE 4,6-DEHYDRATASE-RELATED"/>
    <property type="match status" value="1"/>
</dbReference>
<dbReference type="HOGENOM" id="CLU_007383_1_7_9"/>
<reference evidence="3 4" key="1">
    <citation type="submission" date="2014-07" db="EMBL/GenBank/DDBJ databases">
        <title>Complete genome sequence of a moderately halophilic bacterium Terribacillus aidingensis MP602, isolated from Cryptomeria fortunei in Tianmu mountain in China.</title>
        <authorList>
            <person name="Wang Y."/>
            <person name="Lu P."/>
            <person name="Zhang L."/>
        </authorList>
    </citation>
    <scope>NUCLEOTIDE SEQUENCE [LARGE SCALE GENOMIC DNA]</scope>
    <source>
        <strain evidence="3 4">MP602</strain>
    </source>
</reference>
<evidence type="ECO:0000313" key="4">
    <source>
        <dbReference type="Proteomes" id="UP000027980"/>
    </source>
</evidence>
<dbReference type="Proteomes" id="UP000027980">
    <property type="component" value="Chromosome"/>
</dbReference>
<accession>A0A075LMS4</accession>
<evidence type="ECO:0000259" key="2">
    <source>
        <dbReference type="Pfam" id="PF01370"/>
    </source>
</evidence>
<organism evidence="3 4">
    <name type="scientific">Terribacillus saccharophilus</name>
    <dbReference type="NCBI Taxonomy" id="361277"/>
    <lineage>
        <taxon>Bacteria</taxon>
        <taxon>Bacillati</taxon>
        <taxon>Bacillota</taxon>
        <taxon>Bacilli</taxon>
        <taxon>Bacillales</taxon>
        <taxon>Bacillaceae</taxon>
        <taxon>Terribacillus</taxon>
    </lineage>
</organism>
<dbReference type="GeneID" id="34222768"/>
<protein>
    <submittedName>
        <fullName evidence="3">UDP-glucose 4-epimerase</fullName>
    </submittedName>
</protein>